<dbReference type="AlphaFoldDB" id="A0A974NNJ9"/>
<dbReference type="Pfam" id="PF13396">
    <property type="entry name" value="PLDc_N"/>
    <property type="match status" value="1"/>
</dbReference>
<gene>
    <name evidence="8" type="ORF">I6J18_02780</name>
</gene>
<evidence type="ECO:0000256" key="6">
    <source>
        <dbReference type="SAM" id="Phobius"/>
    </source>
</evidence>
<evidence type="ECO:0000313" key="8">
    <source>
        <dbReference type="EMBL" id="QQT00863.1"/>
    </source>
</evidence>
<dbReference type="EMBL" id="CP068053">
    <property type="protein sequence ID" value="QQT00863.1"/>
    <property type="molecule type" value="Genomic_DNA"/>
</dbReference>
<feature type="transmembrane region" description="Helical" evidence="6">
    <location>
        <begin position="39"/>
        <end position="59"/>
    </location>
</feature>
<dbReference type="KEGG" id="ppsr:I6J18_02780"/>
<organism evidence="8 9">
    <name type="scientific">Peribacillus psychrosaccharolyticus</name>
    <name type="common">Bacillus psychrosaccharolyticus</name>
    <dbReference type="NCBI Taxonomy" id="1407"/>
    <lineage>
        <taxon>Bacteria</taxon>
        <taxon>Bacillati</taxon>
        <taxon>Bacillota</taxon>
        <taxon>Bacilli</taxon>
        <taxon>Bacillales</taxon>
        <taxon>Bacillaceae</taxon>
        <taxon>Peribacillus</taxon>
    </lineage>
</organism>
<evidence type="ECO:0000313" key="9">
    <source>
        <dbReference type="Proteomes" id="UP000595254"/>
    </source>
</evidence>
<protein>
    <submittedName>
        <fullName evidence="8">PLDc_N domain-containing protein</fullName>
    </submittedName>
</protein>
<reference evidence="8 9" key="1">
    <citation type="submission" date="2021-01" db="EMBL/GenBank/DDBJ databases">
        <title>FDA dAtabase for Regulatory Grade micrObial Sequences (FDA-ARGOS): Supporting development and validation of Infectious Disease Dx tests.</title>
        <authorList>
            <person name="Nelson B."/>
            <person name="Plummer A."/>
            <person name="Tallon L."/>
            <person name="Sadzewicz L."/>
            <person name="Zhao X."/>
            <person name="Boylan J."/>
            <person name="Ott S."/>
            <person name="Bowen H."/>
            <person name="Vavikolanu K."/>
            <person name="Mehta A."/>
            <person name="Aluvathingal J."/>
            <person name="Nadendla S."/>
            <person name="Myers T."/>
            <person name="Yan Y."/>
            <person name="Sichtig H."/>
        </authorList>
    </citation>
    <scope>NUCLEOTIDE SEQUENCE [LARGE SCALE GENOMIC DNA]</scope>
    <source>
        <strain evidence="8 9">FDAARGOS_1161</strain>
    </source>
</reference>
<name>A0A974NNJ9_PERPY</name>
<evidence type="ECO:0000256" key="4">
    <source>
        <dbReference type="ARBA" id="ARBA00022989"/>
    </source>
</evidence>
<keyword evidence="9" id="KW-1185">Reference proteome</keyword>
<feature type="domain" description="Cardiolipin synthase N-terminal" evidence="7">
    <location>
        <begin position="19"/>
        <end position="60"/>
    </location>
</feature>
<keyword evidence="3 6" id="KW-0812">Transmembrane</keyword>
<keyword evidence="4 6" id="KW-1133">Transmembrane helix</keyword>
<dbReference type="InterPro" id="IPR027379">
    <property type="entry name" value="CLS_N"/>
</dbReference>
<proteinExistence type="predicted"/>
<evidence type="ECO:0000256" key="1">
    <source>
        <dbReference type="ARBA" id="ARBA00004651"/>
    </source>
</evidence>
<accession>A0A974NNJ9</accession>
<comment type="subcellular location">
    <subcellularLocation>
        <location evidence="1">Cell membrane</location>
        <topology evidence="1">Multi-pass membrane protein</topology>
    </subcellularLocation>
</comment>
<keyword evidence="5 6" id="KW-0472">Membrane</keyword>
<dbReference type="RefSeq" id="WP_040375786.1">
    <property type="nucleotide sequence ID" value="NZ_CP068053.1"/>
</dbReference>
<dbReference type="Proteomes" id="UP000595254">
    <property type="component" value="Chromosome"/>
</dbReference>
<sequence>MDNTLLIQLLVPVIILQLILVVTALVSLKNTAYTNGPKWLWVLIILFFNLIGPIVFFIFGKRGRRT</sequence>
<dbReference type="GO" id="GO:0005886">
    <property type="term" value="C:plasma membrane"/>
    <property type="evidence" value="ECO:0007669"/>
    <property type="project" value="UniProtKB-SubCell"/>
</dbReference>
<evidence type="ECO:0000256" key="5">
    <source>
        <dbReference type="ARBA" id="ARBA00023136"/>
    </source>
</evidence>
<keyword evidence="2" id="KW-1003">Cell membrane</keyword>
<evidence type="ECO:0000256" key="3">
    <source>
        <dbReference type="ARBA" id="ARBA00022692"/>
    </source>
</evidence>
<evidence type="ECO:0000259" key="7">
    <source>
        <dbReference type="Pfam" id="PF13396"/>
    </source>
</evidence>
<evidence type="ECO:0000256" key="2">
    <source>
        <dbReference type="ARBA" id="ARBA00022475"/>
    </source>
</evidence>
<feature type="transmembrane region" description="Helical" evidence="6">
    <location>
        <begin position="7"/>
        <end position="27"/>
    </location>
</feature>